<dbReference type="GO" id="GO:0005886">
    <property type="term" value="C:plasma membrane"/>
    <property type="evidence" value="ECO:0007669"/>
    <property type="project" value="UniProtKB-SubCell"/>
</dbReference>
<evidence type="ECO:0000256" key="3">
    <source>
        <dbReference type="ARBA" id="ARBA00022448"/>
    </source>
</evidence>
<keyword evidence="14" id="KW-1185">Reference proteome</keyword>
<dbReference type="AlphaFoldDB" id="A0A517XTE2"/>
<dbReference type="PANTHER" id="PTHR46494:SF1">
    <property type="entry name" value="CORA FAMILY METAL ION TRANSPORTER (EUROFUNG)"/>
    <property type="match status" value="1"/>
</dbReference>
<dbReference type="OrthoDB" id="9803416at2"/>
<dbReference type="CDD" id="cd12822">
    <property type="entry name" value="TmCorA-like"/>
    <property type="match status" value="1"/>
</dbReference>
<sequence>MLSPHRWNAATHTYEAVPGFALPSTAREMPPDDMLWIDLMDPTPEEESRVFEQFLPVHALTLGDITKPRREPEQGAHLPKVEEFADYLFIVVNPLPPGLADPKATGGRRIRLRDRPQLSAVLTRHVLVTHHYTAMDCVAAVSGYVARHGECAKRGPDYVFHLILDAVVDEYAPVVERVADRLDKLETRVFRNPSPEELARLLRLKRLVSGLRKTLILEREVLSRLTRGEFQLVDDREIAYYRNVYDHLVRYTELIESAREMVSDLMESHLAAASNRLNQVMKLLTMISTVILPMTLIAGVYGMNFEESAAPGYHTDWGFGFALGLMTVVGLVAYGLFRWRRWL</sequence>
<dbReference type="NCBIfam" id="TIGR00383">
    <property type="entry name" value="corA"/>
    <property type="match status" value="1"/>
</dbReference>
<accession>A0A517XTE2</accession>
<dbReference type="InterPro" id="IPR045861">
    <property type="entry name" value="CorA_cytoplasmic_dom"/>
</dbReference>
<dbReference type="Gene3D" id="1.20.58.340">
    <property type="entry name" value="Magnesium transport protein CorA, transmembrane region"/>
    <property type="match status" value="2"/>
</dbReference>
<dbReference type="FunFam" id="1.20.58.340:FF:000004">
    <property type="entry name" value="Magnesium transport protein CorA"/>
    <property type="match status" value="1"/>
</dbReference>
<comment type="function">
    <text evidence="11">Mediates influx of magnesium ions. Alternates between open and closed states. Activated by low cytoplasmic Mg(2+) levels. Inactive when cytoplasmic Mg(2+) levels are high.</text>
</comment>
<evidence type="ECO:0000256" key="10">
    <source>
        <dbReference type="ARBA" id="ARBA00034269"/>
    </source>
</evidence>
<name>A0A517XTE2_9BACT</name>
<dbReference type="InterPro" id="IPR002523">
    <property type="entry name" value="MgTranspt_CorA/ZnTranspt_ZntB"/>
</dbReference>
<keyword evidence="4 12" id="KW-1003">Cell membrane</keyword>
<dbReference type="GO" id="GO:0015087">
    <property type="term" value="F:cobalt ion transmembrane transporter activity"/>
    <property type="evidence" value="ECO:0007669"/>
    <property type="project" value="UniProtKB-UniRule"/>
</dbReference>
<evidence type="ECO:0000256" key="11">
    <source>
        <dbReference type="ARBA" id="ARBA00045497"/>
    </source>
</evidence>
<proteinExistence type="inferred from homology"/>
<evidence type="ECO:0000256" key="12">
    <source>
        <dbReference type="RuleBase" id="RU362010"/>
    </source>
</evidence>
<keyword evidence="5 12" id="KW-0812">Transmembrane</keyword>
<keyword evidence="6 12" id="KW-0460">Magnesium</keyword>
<reference evidence="13 14" key="1">
    <citation type="submission" date="2019-02" db="EMBL/GenBank/DDBJ databases">
        <title>Deep-cultivation of Planctomycetes and their phenomic and genomic characterization uncovers novel biology.</title>
        <authorList>
            <person name="Wiegand S."/>
            <person name="Jogler M."/>
            <person name="Boedeker C."/>
            <person name="Pinto D."/>
            <person name="Vollmers J."/>
            <person name="Rivas-Marin E."/>
            <person name="Kohn T."/>
            <person name="Peeters S.H."/>
            <person name="Heuer A."/>
            <person name="Rast P."/>
            <person name="Oberbeckmann S."/>
            <person name="Bunk B."/>
            <person name="Jeske O."/>
            <person name="Meyerdierks A."/>
            <person name="Storesund J.E."/>
            <person name="Kallscheuer N."/>
            <person name="Luecker S."/>
            <person name="Lage O.M."/>
            <person name="Pohl T."/>
            <person name="Merkel B.J."/>
            <person name="Hornburger P."/>
            <person name="Mueller R.-W."/>
            <person name="Bruemmer F."/>
            <person name="Labrenz M."/>
            <person name="Spormann A.M."/>
            <person name="Op den Camp H."/>
            <person name="Overmann J."/>
            <person name="Amann R."/>
            <person name="Jetten M.S.M."/>
            <person name="Mascher T."/>
            <person name="Medema M.H."/>
            <person name="Devos D.P."/>
            <person name="Kaster A.-K."/>
            <person name="Ovreas L."/>
            <person name="Rohde M."/>
            <person name="Galperin M.Y."/>
            <person name="Jogler C."/>
        </authorList>
    </citation>
    <scope>NUCLEOTIDE SEQUENCE [LARGE SCALE GENOMIC DNA]</scope>
    <source>
        <strain evidence="13 14">ETA_A1</strain>
    </source>
</reference>
<comment type="subcellular location">
    <subcellularLocation>
        <location evidence="1">Cell membrane</location>
        <topology evidence="1">Multi-pass membrane protein</topology>
    </subcellularLocation>
    <subcellularLocation>
        <location evidence="12">Membrane</location>
        <topology evidence="12">Multi-pass membrane protein</topology>
    </subcellularLocation>
</comment>
<feature type="transmembrane region" description="Helical" evidence="12">
    <location>
        <begin position="317"/>
        <end position="337"/>
    </location>
</feature>
<organism evidence="13 14">
    <name type="scientific">Urbifossiella limnaea</name>
    <dbReference type="NCBI Taxonomy" id="2528023"/>
    <lineage>
        <taxon>Bacteria</taxon>
        <taxon>Pseudomonadati</taxon>
        <taxon>Planctomycetota</taxon>
        <taxon>Planctomycetia</taxon>
        <taxon>Gemmatales</taxon>
        <taxon>Gemmataceae</taxon>
        <taxon>Urbifossiella</taxon>
    </lineage>
</organism>
<comment type="catalytic activity">
    <reaction evidence="10">
        <text>Mg(2+)(in) = Mg(2+)(out)</text>
        <dbReference type="Rhea" id="RHEA:29827"/>
        <dbReference type="ChEBI" id="CHEBI:18420"/>
    </reaction>
</comment>
<evidence type="ECO:0000256" key="5">
    <source>
        <dbReference type="ARBA" id="ARBA00022692"/>
    </source>
</evidence>
<evidence type="ECO:0000256" key="1">
    <source>
        <dbReference type="ARBA" id="ARBA00004651"/>
    </source>
</evidence>
<keyword evidence="8 12" id="KW-0406">Ion transport</keyword>
<evidence type="ECO:0000256" key="2">
    <source>
        <dbReference type="ARBA" id="ARBA00009765"/>
    </source>
</evidence>
<evidence type="ECO:0000313" key="14">
    <source>
        <dbReference type="Proteomes" id="UP000319576"/>
    </source>
</evidence>
<comment type="similarity">
    <text evidence="2 12">Belongs to the CorA metal ion transporter (MIT) (TC 1.A.35) family.</text>
</comment>
<feature type="transmembrane region" description="Helical" evidence="12">
    <location>
        <begin position="283"/>
        <end position="305"/>
    </location>
</feature>
<dbReference type="GO" id="GO:0050897">
    <property type="term" value="F:cobalt ion binding"/>
    <property type="evidence" value="ECO:0007669"/>
    <property type="project" value="TreeGrafter"/>
</dbReference>
<evidence type="ECO:0000256" key="6">
    <source>
        <dbReference type="ARBA" id="ARBA00022842"/>
    </source>
</evidence>
<evidence type="ECO:0000256" key="4">
    <source>
        <dbReference type="ARBA" id="ARBA00022475"/>
    </source>
</evidence>
<dbReference type="InterPro" id="IPR045863">
    <property type="entry name" value="CorA_TM1_TM2"/>
</dbReference>
<dbReference type="RefSeq" id="WP_145238958.1">
    <property type="nucleotide sequence ID" value="NZ_CP036273.1"/>
</dbReference>
<dbReference type="EMBL" id="CP036273">
    <property type="protein sequence ID" value="QDU20796.1"/>
    <property type="molecule type" value="Genomic_DNA"/>
</dbReference>
<dbReference type="SUPFAM" id="SSF144083">
    <property type="entry name" value="Magnesium transport protein CorA, transmembrane region"/>
    <property type="match status" value="1"/>
</dbReference>
<dbReference type="GO" id="GO:0000287">
    <property type="term" value="F:magnesium ion binding"/>
    <property type="evidence" value="ECO:0007669"/>
    <property type="project" value="TreeGrafter"/>
</dbReference>
<dbReference type="InterPro" id="IPR004488">
    <property type="entry name" value="Mg/Co-transport_prot_CorA"/>
</dbReference>
<protein>
    <recommendedName>
        <fullName evidence="12">Magnesium transport protein CorA</fullName>
    </recommendedName>
</protein>
<dbReference type="GO" id="GO:0015095">
    <property type="term" value="F:magnesium ion transmembrane transporter activity"/>
    <property type="evidence" value="ECO:0007669"/>
    <property type="project" value="UniProtKB-UniRule"/>
</dbReference>
<evidence type="ECO:0000256" key="7">
    <source>
        <dbReference type="ARBA" id="ARBA00022989"/>
    </source>
</evidence>
<dbReference type="PANTHER" id="PTHR46494">
    <property type="entry name" value="CORA FAMILY METAL ION TRANSPORTER (EUROFUNG)"/>
    <property type="match status" value="1"/>
</dbReference>
<keyword evidence="7 12" id="KW-1133">Transmembrane helix</keyword>
<dbReference type="Proteomes" id="UP000319576">
    <property type="component" value="Chromosome"/>
</dbReference>
<evidence type="ECO:0000256" key="9">
    <source>
        <dbReference type="ARBA" id="ARBA00023136"/>
    </source>
</evidence>
<dbReference type="Gene3D" id="3.30.460.20">
    <property type="entry name" value="CorA soluble domain-like"/>
    <property type="match status" value="1"/>
</dbReference>
<keyword evidence="3 12" id="KW-0813">Transport</keyword>
<dbReference type="KEGG" id="uli:ETAA1_27570"/>
<evidence type="ECO:0000313" key="13">
    <source>
        <dbReference type="EMBL" id="QDU20796.1"/>
    </source>
</evidence>
<dbReference type="SUPFAM" id="SSF143865">
    <property type="entry name" value="CorA soluble domain-like"/>
    <property type="match status" value="1"/>
</dbReference>
<keyword evidence="9 12" id="KW-0472">Membrane</keyword>
<dbReference type="Pfam" id="PF01544">
    <property type="entry name" value="CorA"/>
    <property type="match status" value="1"/>
</dbReference>
<gene>
    <name evidence="12 13" type="primary">corA</name>
    <name evidence="13" type="ORF">ETAA1_27570</name>
</gene>
<evidence type="ECO:0000256" key="8">
    <source>
        <dbReference type="ARBA" id="ARBA00023065"/>
    </source>
</evidence>